<dbReference type="OrthoDB" id="787054at2759"/>
<accession>A0A843XDY6</accession>
<gene>
    <name evidence="3" type="ORF">Taro_050640</name>
</gene>
<comment type="caution">
    <text evidence="3">The sequence shown here is derived from an EMBL/GenBank/DDBJ whole genome shotgun (WGS) entry which is preliminary data.</text>
</comment>
<keyword evidence="4" id="KW-1185">Reference proteome</keyword>
<feature type="coiled-coil region" evidence="1">
    <location>
        <begin position="126"/>
        <end position="172"/>
    </location>
</feature>
<feature type="region of interest" description="Disordered" evidence="2">
    <location>
        <begin position="1"/>
        <end position="102"/>
    </location>
</feature>
<evidence type="ECO:0000256" key="1">
    <source>
        <dbReference type="SAM" id="Coils"/>
    </source>
</evidence>
<evidence type="ECO:0000313" key="3">
    <source>
        <dbReference type="EMBL" id="MQM17668.1"/>
    </source>
</evidence>
<organism evidence="3 4">
    <name type="scientific">Colocasia esculenta</name>
    <name type="common">Wild taro</name>
    <name type="synonym">Arum esculentum</name>
    <dbReference type="NCBI Taxonomy" id="4460"/>
    <lineage>
        <taxon>Eukaryota</taxon>
        <taxon>Viridiplantae</taxon>
        <taxon>Streptophyta</taxon>
        <taxon>Embryophyta</taxon>
        <taxon>Tracheophyta</taxon>
        <taxon>Spermatophyta</taxon>
        <taxon>Magnoliopsida</taxon>
        <taxon>Liliopsida</taxon>
        <taxon>Araceae</taxon>
        <taxon>Aroideae</taxon>
        <taxon>Colocasieae</taxon>
        <taxon>Colocasia</taxon>
    </lineage>
</organism>
<reference evidence="3" key="1">
    <citation type="submission" date="2017-07" db="EMBL/GenBank/DDBJ databases">
        <title>Taro Niue Genome Assembly and Annotation.</title>
        <authorList>
            <person name="Atibalentja N."/>
            <person name="Keating K."/>
            <person name="Fields C.J."/>
        </authorList>
    </citation>
    <scope>NUCLEOTIDE SEQUENCE</scope>
    <source>
        <strain evidence="3">Niue_2</strain>
        <tissue evidence="3">Leaf</tissue>
    </source>
</reference>
<evidence type="ECO:0000256" key="2">
    <source>
        <dbReference type="SAM" id="MobiDB-lite"/>
    </source>
</evidence>
<feature type="region of interest" description="Disordered" evidence="2">
    <location>
        <begin position="590"/>
        <end position="625"/>
    </location>
</feature>
<dbReference type="Proteomes" id="UP000652761">
    <property type="component" value="Unassembled WGS sequence"/>
</dbReference>
<dbReference type="EMBL" id="NMUH01007679">
    <property type="protein sequence ID" value="MQM17668.1"/>
    <property type="molecule type" value="Genomic_DNA"/>
</dbReference>
<feature type="region of interest" description="Disordered" evidence="2">
    <location>
        <begin position="516"/>
        <end position="545"/>
    </location>
</feature>
<evidence type="ECO:0000313" key="4">
    <source>
        <dbReference type="Proteomes" id="UP000652761"/>
    </source>
</evidence>
<feature type="compositionally biased region" description="Basic and acidic residues" evidence="2">
    <location>
        <begin position="62"/>
        <end position="79"/>
    </location>
</feature>
<protein>
    <submittedName>
        <fullName evidence="3">Uncharacterized protein</fullName>
    </submittedName>
</protein>
<proteinExistence type="predicted"/>
<dbReference type="PANTHER" id="PTHR35468">
    <property type="entry name" value="MYOSIN-LIKE PROTEIN"/>
    <property type="match status" value="1"/>
</dbReference>
<name>A0A843XDY6_COLES</name>
<dbReference type="PANTHER" id="PTHR35468:SF1">
    <property type="entry name" value="MYOSIN-LIKE PROTEIN"/>
    <property type="match status" value="1"/>
</dbReference>
<sequence length="625" mass="71015">MSARRAKWHLPPPPTPRILHLPRRSRRRSGTAASAIAVRRPPPPAPAPAEHVGNPCGILEELFDRDRSFNRDRRARVDSRSPSPTSRAPRAERGSRPDSEEARWRLEAEVLRAECNFLRMEREVALRKLESNRVQMEAALRSAVQTLGRKKIDGEQGMGAALQEEIDELQSKLELLHRCSRRQRSGRICTSLDLTLRGQSSGSNFDRKASRLRRRLEEMAAKVKKTATSIQCEEEKQEEEEEIFVREIREIASESASVSAEKGDRQVDVEDVETKTRGCLMPGWRCRLHDVEILWMKMEGVSKVMLQRMESYESTLSSSSSSSSCRAARAAAANSKTDDPRVARTRQACHLSPSLIVLSLTYQNGLCVLQPIDCYGFKDSCGASADCVEDGKGFCYGGCREVVGKVMEQVREEAQQWNEMQSMLEQVRREMEDLQCARDFWERCAVASDAKLRAATAQVHTLLQLSLYLRVICTHVALRQLLEWRQKAQASEQRVSELQTQVRELQVDVETLRRELSRNLLPSSSTPPATPSPSGPRPQHCSSNIDPLRRIKCHPALLLRPQQQPQQQQQQRPLQQLLHKEKERRVQLCRSKENRHPLSQAPRSCQPRRPPLQEIGNASAFPCRT</sequence>
<feature type="compositionally biased region" description="Basic and acidic residues" evidence="2">
    <location>
        <begin position="89"/>
        <end position="102"/>
    </location>
</feature>
<feature type="coiled-coil region" evidence="1">
    <location>
        <begin position="481"/>
        <end position="515"/>
    </location>
</feature>
<keyword evidence="1" id="KW-0175">Coiled coil</keyword>
<feature type="compositionally biased region" description="Basic residues" evidence="2">
    <location>
        <begin position="20"/>
        <end position="29"/>
    </location>
</feature>
<feature type="coiled-coil region" evidence="1">
    <location>
        <begin position="407"/>
        <end position="444"/>
    </location>
</feature>
<dbReference type="AlphaFoldDB" id="A0A843XDY6"/>